<organism evidence="14 15">
    <name type="scientific">Microbotryum intermedium</name>
    <dbReference type="NCBI Taxonomy" id="269621"/>
    <lineage>
        <taxon>Eukaryota</taxon>
        <taxon>Fungi</taxon>
        <taxon>Dikarya</taxon>
        <taxon>Basidiomycota</taxon>
        <taxon>Pucciniomycotina</taxon>
        <taxon>Microbotryomycetes</taxon>
        <taxon>Microbotryales</taxon>
        <taxon>Microbotryaceae</taxon>
        <taxon>Microbotryum</taxon>
    </lineage>
</organism>
<dbReference type="Pfam" id="PF22810">
    <property type="entry name" value="LPMO_AA14"/>
    <property type="match status" value="1"/>
</dbReference>
<evidence type="ECO:0000256" key="8">
    <source>
        <dbReference type="ARBA" id="ARBA00023033"/>
    </source>
</evidence>
<evidence type="ECO:0000256" key="3">
    <source>
        <dbReference type="ARBA" id="ARBA00022525"/>
    </source>
</evidence>
<keyword evidence="6" id="KW-0560">Oxidoreductase</keyword>
<evidence type="ECO:0000256" key="9">
    <source>
        <dbReference type="ARBA" id="ARBA00023157"/>
    </source>
</evidence>
<evidence type="ECO:0000256" key="4">
    <source>
        <dbReference type="ARBA" id="ARBA00022723"/>
    </source>
</evidence>
<feature type="domain" description="DUF7402" evidence="13">
    <location>
        <begin position="427"/>
        <end position="489"/>
    </location>
</feature>
<dbReference type="Proteomes" id="UP000198372">
    <property type="component" value="Unassembled WGS sequence"/>
</dbReference>
<evidence type="ECO:0000256" key="5">
    <source>
        <dbReference type="ARBA" id="ARBA00022729"/>
    </source>
</evidence>
<evidence type="ECO:0000256" key="7">
    <source>
        <dbReference type="ARBA" id="ARBA00023008"/>
    </source>
</evidence>
<feature type="region of interest" description="Disordered" evidence="12">
    <location>
        <begin position="370"/>
        <end position="389"/>
    </location>
</feature>
<evidence type="ECO:0000256" key="10">
    <source>
        <dbReference type="ARBA" id="ARBA00023180"/>
    </source>
</evidence>
<keyword evidence="15" id="KW-1185">Reference proteome</keyword>
<protein>
    <submittedName>
        <fullName evidence="14">BQ2448_1305 protein</fullName>
    </submittedName>
</protein>
<evidence type="ECO:0000256" key="12">
    <source>
        <dbReference type="SAM" id="MobiDB-lite"/>
    </source>
</evidence>
<comment type="similarity">
    <text evidence="11">Belongs to the polysaccharide monooxygenase AA14 family.</text>
</comment>
<dbReference type="Pfam" id="PF24135">
    <property type="entry name" value="DUF7402"/>
    <property type="match status" value="1"/>
</dbReference>
<keyword evidence="10" id="KW-0325">Glycoprotein</keyword>
<keyword evidence="9" id="KW-1015">Disulfide bond</keyword>
<proteinExistence type="inferred from homology"/>
<keyword evidence="8" id="KW-0503">Monooxygenase</keyword>
<accession>A0A238FCR4</accession>
<evidence type="ECO:0000259" key="13">
    <source>
        <dbReference type="Pfam" id="PF24135"/>
    </source>
</evidence>
<feature type="region of interest" description="Disordered" evidence="12">
    <location>
        <begin position="272"/>
        <end position="359"/>
    </location>
</feature>
<keyword evidence="4" id="KW-0479">Metal-binding</keyword>
<dbReference type="GO" id="GO:0046872">
    <property type="term" value="F:metal ion binding"/>
    <property type="evidence" value="ECO:0007669"/>
    <property type="project" value="UniProtKB-KW"/>
</dbReference>
<evidence type="ECO:0000256" key="6">
    <source>
        <dbReference type="ARBA" id="ARBA00023002"/>
    </source>
</evidence>
<comment type="subcellular location">
    <subcellularLocation>
        <location evidence="2">Secreted</location>
    </subcellularLocation>
</comment>
<dbReference type="InterPro" id="IPR054497">
    <property type="entry name" value="LPMO_AA14"/>
</dbReference>
<dbReference type="AlphaFoldDB" id="A0A238FCR4"/>
<evidence type="ECO:0000256" key="11">
    <source>
        <dbReference type="ARBA" id="ARBA00046340"/>
    </source>
</evidence>
<evidence type="ECO:0000256" key="2">
    <source>
        <dbReference type="ARBA" id="ARBA00004613"/>
    </source>
</evidence>
<dbReference type="STRING" id="269621.A0A238FCR4"/>
<gene>
    <name evidence="14" type="ORF">BQ2448_1305</name>
</gene>
<sequence length="555" mass="58318">MRGRKCPQAALTIYLNVSGTVSIWTPFMYGVGWATGNKGSKFSQQAGDFAYNAGAPANYRALRPRPGRVAKLSADGKWTVEIACHVAWTSYGVSTTTPGSNLDACPGNSGAYHSGDPSASTIDSNMLSGCALGIADVDGISKVTMDNLVIFSTNQKCVASRYTNFKIPALMPACTGAKCICGWFWLANNGTANFYMTAFDCAITNVLPQAQSDLHHKLPIGSKRPLYAYNTPSTVVFVGNDDRPGYHANWGFPIDGAQDDIFQVYGSSSTTTATTTTSPSSSSSPTSTSSSTSVLATTASAIPTSSPSSSSTTTTGDTTVSTEDVTTTTPSATTTKSATPTTTTTTTTTSSVPLPTGPVVNLARSASADASSFNGLTSSSPDKAIDGNTKGAATDTGTLDIFPILSGAAATEWVSFGQGQGAWFSSRDRIFTATITFADGSSIPISSLNNQGLATYFNTTTITTMSFKLNIQTVSGTTANIGLAEIQVFFKPTTGFNKILTPTPKSSKRSVVVSSVPARHPRDFTTRRDTMQERIFEEASGSRLVERCSRARLRQ</sequence>
<keyword evidence="3" id="KW-0964">Secreted</keyword>
<evidence type="ECO:0000313" key="15">
    <source>
        <dbReference type="Proteomes" id="UP000198372"/>
    </source>
</evidence>
<evidence type="ECO:0000313" key="14">
    <source>
        <dbReference type="EMBL" id="SCV69911.1"/>
    </source>
</evidence>
<dbReference type="OrthoDB" id="2019572at2759"/>
<keyword evidence="7" id="KW-0186">Copper</keyword>
<reference evidence="15" key="1">
    <citation type="submission" date="2016-09" db="EMBL/GenBank/DDBJ databases">
        <authorList>
            <person name="Jeantristanb JTB J.-T."/>
            <person name="Ricardo R."/>
        </authorList>
    </citation>
    <scope>NUCLEOTIDE SEQUENCE [LARGE SCALE GENOMIC DNA]</scope>
</reference>
<comment type="cofactor">
    <cofactor evidence="1">
        <name>Cu(2+)</name>
        <dbReference type="ChEBI" id="CHEBI:29036"/>
    </cofactor>
</comment>
<feature type="compositionally biased region" description="Polar residues" evidence="12">
    <location>
        <begin position="370"/>
        <end position="381"/>
    </location>
</feature>
<name>A0A238FCR4_9BASI</name>
<dbReference type="GO" id="GO:0005576">
    <property type="term" value="C:extracellular region"/>
    <property type="evidence" value="ECO:0007669"/>
    <property type="project" value="UniProtKB-SubCell"/>
</dbReference>
<keyword evidence="5" id="KW-0732">Signal</keyword>
<evidence type="ECO:0000256" key="1">
    <source>
        <dbReference type="ARBA" id="ARBA00001973"/>
    </source>
</evidence>
<dbReference type="InterPro" id="IPR055826">
    <property type="entry name" value="DUF7402"/>
</dbReference>
<dbReference type="GO" id="GO:0004497">
    <property type="term" value="F:monooxygenase activity"/>
    <property type="evidence" value="ECO:0007669"/>
    <property type="project" value="UniProtKB-KW"/>
</dbReference>
<dbReference type="EMBL" id="FMSP01000005">
    <property type="protein sequence ID" value="SCV69911.1"/>
    <property type="molecule type" value="Genomic_DNA"/>
</dbReference>